<evidence type="ECO:0000313" key="3">
    <source>
        <dbReference type="Proteomes" id="UP001225072"/>
    </source>
</evidence>
<gene>
    <name evidence="2" type="ORF">QE404_002672</name>
</gene>
<sequence>MMKYFFIIILFFALLCSCSKKSSQPVVDYSTDYEQNRRMLDLNYAAKVQKQQTIALLDGKVSDLVDIERLMARGKIRDFTIIKDSAEIEKLHYSYGNVKTVIIAVKK</sequence>
<organism evidence="2 3">
    <name type="scientific">Chryseobacterium camelliae</name>
    <dbReference type="NCBI Taxonomy" id="1265445"/>
    <lineage>
        <taxon>Bacteria</taxon>
        <taxon>Pseudomonadati</taxon>
        <taxon>Bacteroidota</taxon>
        <taxon>Flavobacteriia</taxon>
        <taxon>Flavobacteriales</taxon>
        <taxon>Weeksellaceae</taxon>
        <taxon>Chryseobacterium group</taxon>
        <taxon>Chryseobacterium</taxon>
    </lineage>
</organism>
<name>A0ABU0TKE5_9FLAO</name>
<dbReference type="PROSITE" id="PS51257">
    <property type="entry name" value="PROKAR_LIPOPROTEIN"/>
    <property type="match status" value="1"/>
</dbReference>
<dbReference type="RefSeq" id="WP_307451103.1">
    <property type="nucleotide sequence ID" value="NZ_JAUTAL010000001.1"/>
</dbReference>
<protein>
    <submittedName>
        <fullName evidence="2">Uncharacterized protein</fullName>
    </submittedName>
</protein>
<dbReference type="Proteomes" id="UP001225072">
    <property type="component" value="Unassembled WGS sequence"/>
</dbReference>
<feature type="signal peptide" evidence="1">
    <location>
        <begin position="1"/>
        <end position="22"/>
    </location>
</feature>
<proteinExistence type="predicted"/>
<dbReference type="EMBL" id="JAUTAL010000001">
    <property type="protein sequence ID" value="MDQ1097525.1"/>
    <property type="molecule type" value="Genomic_DNA"/>
</dbReference>
<keyword evidence="3" id="KW-1185">Reference proteome</keyword>
<accession>A0ABU0TKE5</accession>
<comment type="caution">
    <text evidence="2">The sequence shown here is derived from an EMBL/GenBank/DDBJ whole genome shotgun (WGS) entry which is preliminary data.</text>
</comment>
<reference evidence="2 3" key="1">
    <citation type="submission" date="2023-07" db="EMBL/GenBank/DDBJ databases">
        <title>Functional and genomic diversity of the sorghum phyllosphere microbiome.</title>
        <authorList>
            <person name="Shade A."/>
        </authorList>
    </citation>
    <scope>NUCLEOTIDE SEQUENCE [LARGE SCALE GENOMIC DNA]</scope>
    <source>
        <strain evidence="2 3">SORGH_AS_1064</strain>
    </source>
</reference>
<evidence type="ECO:0000313" key="2">
    <source>
        <dbReference type="EMBL" id="MDQ1097525.1"/>
    </source>
</evidence>
<keyword evidence="1" id="KW-0732">Signal</keyword>
<feature type="chain" id="PRO_5046352853" evidence="1">
    <location>
        <begin position="23"/>
        <end position="107"/>
    </location>
</feature>
<evidence type="ECO:0000256" key="1">
    <source>
        <dbReference type="SAM" id="SignalP"/>
    </source>
</evidence>